<feature type="compositionally biased region" description="Gly residues" evidence="5">
    <location>
        <begin position="292"/>
        <end position="319"/>
    </location>
</feature>
<reference evidence="7 8" key="1">
    <citation type="journal article" date="2010" name="Science">
        <title>Genomic analysis of organismal complexity in the multicellular green alga Volvox carteri.</title>
        <authorList>
            <person name="Prochnik S.E."/>
            <person name="Umen J."/>
            <person name="Nedelcu A.M."/>
            <person name="Hallmann A."/>
            <person name="Miller S.M."/>
            <person name="Nishii I."/>
            <person name="Ferris P."/>
            <person name="Kuo A."/>
            <person name="Mitros T."/>
            <person name="Fritz-Laylin L.K."/>
            <person name="Hellsten U."/>
            <person name="Chapman J."/>
            <person name="Simakov O."/>
            <person name="Rensing S.A."/>
            <person name="Terry A."/>
            <person name="Pangilinan J."/>
            <person name="Kapitonov V."/>
            <person name="Jurka J."/>
            <person name="Salamov A."/>
            <person name="Shapiro H."/>
            <person name="Schmutz J."/>
            <person name="Grimwood J."/>
            <person name="Lindquist E."/>
            <person name="Lucas S."/>
            <person name="Grigoriev I.V."/>
            <person name="Schmitt R."/>
            <person name="Kirk D."/>
            <person name="Rokhsar D.S."/>
        </authorList>
    </citation>
    <scope>NUCLEOTIDE SEQUENCE [LARGE SCALE GENOMIC DNA]</scope>
    <source>
        <strain evidence="8">f. Nagariensis / Eve</strain>
    </source>
</reference>
<dbReference type="PANTHER" id="PTHR12214:SF0">
    <property type="entry name" value="LD29489P"/>
    <property type="match status" value="1"/>
</dbReference>
<feature type="compositionally biased region" description="Basic and acidic residues" evidence="5">
    <location>
        <begin position="83"/>
        <end position="93"/>
    </location>
</feature>
<accession>D8TIQ8</accession>
<evidence type="ECO:0000256" key="4">
    <source>
        <dbReference type="SAM" id="Coils"/>
    </source>
</evidence>
<dbReference type="RefSeq" id="XP_002945937.1">
    <property type="nucleotide sequence ID" value="XM_002945891.1"/>
</dbReference>
<evidence type="ECO:0000313" key="7">
    <source>
        <dbReference type="EMBL" id="EFJ52932.1"/>
    </source>
</evidence>
<feature type="domain" description="GCF C-terminal" evidence="6">
    <location>
        <begin position="643"/>
        <end position="796"/>
    </location>
</feature>
<dbReference type="STRING" id="3068.D8TIQ8"/>
<feature type="coiled-coil region" evidence="4">
    <location>
        <begin position="532"/>
        <end position="560"/>
    </location>
</feature>
<keyword evidence="4" id="KW-0175">Coiled coil</keyword>
<feature type="compositionally biased region" description="Basic residues" evidence="5">
    <location>
        <begin position="1"/>
        <end position="10"/>
    </location>
</feature>
<dbReference type="Pfam" id="PF07842">
    <property type="entry name" value="GCFC"/>
    <property type="match status" value="1"/>
</dbReference>
<dbReference type="InParanoid" id="D8TIQ8"/>
<dbReference type="eggNOG" id="KOG2136">
    <property type="taxonomic scope" value="Eukaryota"/>
</dbReference>
<evidence type="ECO:0000256" key="5">
    <source>
        <dbReference type="SAM" id="MobiDB-lite"/>
    </source>
</evidence>
<dbReference type="OrthoDB" id="429427at2759"/>
<dbReference type="GO" id="GO:0003677">
    <property type="term" value="F:DNA binding"/>
    <property type="evidence" value="ECO:0007669"/>
    <property type="project" value="InterPro"/>
</dbReference>
<gene>
    <name evidence="7" type="ORF">VOLCADRAFT_86421</name>
</gene>
<evidence type="ECO:0000256" key="2">
    <source>
        <dbReference type="ARBA" id="ARBA00010801"/>
    </source>
</evidence>
<organism evidence="8">
    <name type="scientific">Volvox carteri f. nagariensis</name>
    <dbReference type="NCBI Taxonomy" id="3068"/>
    <lineage>
        <taxon>Eukaryota</taxon>
        <taxon>Viridiplantae</taxon>
        <taxon>Chlorophyta</taxon>
        <taxon>core chlorophytes</taxon>
        <taxon>Chlorophyceae</taxon>
        <taxon>CS clade</taxon>
        <taxon>Chlamydomonadales</taxon>
        <taxon>Volvocaceae</taxon>
        <taxon>Volvox</taxon>
    </lineage>
</organism>
<feature type="coiled-coil region" evidence="4">
    <location>
        <begin position="477"/>
        <end position="507"/>
    </location>
</feature>
<dbReference type="PANTHER" id="PTHR12214">
    <property type="entry name" value="GC-RICH SEQUENCE DNA-BINDING FACTOR"/>
    <property type="match status" value="1"/>
</dbReference>
<dbReference type="KEGG" id="vcn:VOLCADRAFT_86421"/>
<dbReference type="InterPro" id="IPR012890">
    <property type="entry name" value="GCFC2-like"/>
</dbReference>
<feature type="region of interest" description="Disordered" evidence="5">
    <location>
        <begin position="292"/>
        <end position="329"/>
    </location>
</feature>
<dbReference type="EMBL" id="GL378323">
    <property type="protein sequence ID" value="EFJ52932.1"/>
    <property type="molecule type" value="Genomic_DNA"/>
</dbReference>
<feature type="compositionally biased region" description="Gly residues" evidence="5">
    <location>
        <begin position="146"/>
        <end position="157"/>
    </location>
</feature>
<keyword evidence="3" id="KW-0539">Nucleus</keyword>
<dbReference type="GO" id="GO:0000398">
    <property type="term" value="P:mRNA splicing, via spliceosome"/>
    <property type="evidence" value="ECO:0007669"/>
    <property type="project" value="InterPro"/>
</dbReference>
<dbReference type="Proteomes" id="UP000001058">
    <property type="component" value="Unassembled WGS sequence"/>
</dbReference>
<feature type="region of interest" description="Disordered" evidence="5">
    <location>
        <begin position="1"/>
        <end position="120"/>
    </location>
</feature>
<dbReference type="GO" id="GO:0005634">
    <property type="term" value="C:nucleus"/>
    <property type="evidence" value="ECO:0007669"/>
    <property type="project" value="UniProtKB-SubCell"/>
</dbReference>
<feature type="compositionally biased region" description="Acidic residues" evidence="5">
    <location>
        <begin position="320"/>
        <end position="329"/>
    </location>
</feature>
<dbReference type="GeneID" id="9625467"/>
<sequence>MAFKQRKFRNKVSADDEDGEDGPPQIRPPQHQLKKDQAAVATKQGPSGSSLVASKGDVKKDSKGSKLNLLSFEDDGDDPGFVPKKDSKKEKQRQSKLARAPALQELPTDTAPQTLRSTAGEYTAERLKDLQRNAISFSAARLAAGNGSGSGSGGGAAAEGAAGPAEPVIKLSGSFKRTGAAKDDRFSLPGSSIALVLSEEGPADAMPLPPPPRPGGPSGAPGGLPSRAAKGSAVLGAVEEGDEDGDDGDIPDQQTIMAAKAKRERLRQAHLAPDYIPTSGLGLAMGRLRGTAGPGGAGAGRGASVGPGGSGGTEGGEGGEGSDSDAEAEETMRIRFSGKEGGRPPKDMAQYTQAMGGDDDEEAFAEEQLRKALRLQQIGGTGVPAAATAAAGAVAAAAGAAAAGMAAASAAAAAAAAAGGAGGAVYAFGVAAAVAPSAFTVGSGGSRLAAITAAGDSAVASLADGLRRLQTAHKQVRQTARRTADNLTASLAKVEQLESELKAAGDKYLYMQKLRAYVADLCDCLQVKSAIVEELEDSRLELMEDRAQAARTGVRQAEKDLLAPAEAAVTAAMAALGRGAGTAAAAAAAESAARDARGRAAGRRGSRGGKKAVVSSGSRYREIVEAANTVFADADEEFASIGAVKRRLEEWKARYPKDYTNAYMHLSNPALFAPYVRLELLRWDPLYGKAEGAPYQGFDTQEWYGELFEYGMNAADGAAMSDDDPDSELVPQLVRKLVLPLALHWIERCWDVVNGAHTRAVAALASELLVYVPAEEERMVELLSVIRGALEAAVEACTLPPWPPAVLACCPLASRVLFRRFRGALRLLHSISSFEGLLARSLLTRLALGRLVSGQLMPYLRAAAAAGGGEVSGLGFAVAAVEAVVAGLHSDWFSTGPLPEGTVLLEHVVWLGRAVEQQRGSGGDAGLAARLARVMARLGDLERSNRLAAAFGIRTS</sequence>
<evidence type="ECO:0000256" key="3">
    <source>
        <dbReference type="ARBA" id="ARBA00023242"/>
    </source>
</evidence>
<proteinExistence type="inferred from homology"/>
<feature type="region of interest" description="Disordered" evidence="5">
    <location>
        <begin position="198"/>
        <end position="265"/>
    </location>
</feature>
<protein>
    <recommendedName>
        <fullName evidence="6">GCF C-terminal domain-containing protein</fullName>
    </recommendedName>
</protein>
<evidence type="ECO:0000256" key="1">
    <source>
        <dbReference type="ARBA" id="ARBA00004123"/>
    </source>
</evidence>
<evidence type="ECO:0000313" key="8">
    <source>
        <dbReference type="Proteomes" id="UP000001058"/>
    </source>
</evidence>
<keyword evidence="8" id="KW-1185">Reference proteome</keyword>
<feature type="compositionally biased region" description="Acidic residues" evidence="5">
    <location>
        <begin position="239"/>
        <end position="250"/>
    </location>
</feature>
<comment type="subcellular location">
    <subcellularLocation>
        <location evidence="1">Nucleus</location>
    </subcellularLocation>
</comment>
<evidence type="ECO:0000259" key="6">
    <source>
        <dbReference type="Pfam" id="PF07842"/>
    </source>
</evidence>
<name>D8TIQ8_VOLCA</name>
<feature type="region of interest" description="Disordered" evidence="5">
    <location>
        <begin position="143"/>
        <end position="163"/>
    </location>
</feature>
<dbReference type="AlphaFoldDB" id="D8TIQ8"/>
<dbReference type="InterPro" id="IPR022783">
    <property type="entry name" value="GCFC_dom"/>
</dbReference>
<comment type="similarity">
    <text evidence="2">Belongs to the GCF family.</text>
</comment>
<dbReference type="FunCoup" id="D8TIQ8">
    <property type="interactions" value="1510"/>
</dbReference>